<dbReference type="GO" id="GO:0000155">
    <property type="term" value="F:phosphorelay sensor kinase activity"/>
    <property type="evidence" value="ECO:0007669"/>
    <property type="project" value="InterPro"/>
</dbReference>
<dbReference type="PRINTS" id="PR00344">
    <property type="entry name" value="BCTRLSENSOR"/>
</dbReference>
<proteinExistence type="predicted"/>
<feature type="transmembrane region" description="Helical" evidence="10">
    <location>
        <begin position="92"/>
        <end position="112"/>
    </location>
</feature>
<evidence type="ECO:0000259" key="11">
    <source>
        <dbReference type="PROSITE" id="PS50109"/>
    </source>
</evidence>
<dbReference type="InterPro" id="IPR036890">
    <property type="entry name" value="HATPase_C_sf"/>
</dbReference>
<evidence type="ECO:0000256" key="6">
    <source>
        <dbReference type="ARBA" id="ARBA00022741"/>
    </source>
</evidence>
<keyword evidence="7" id="KW-0418">Kinase</keyword>
<dbReference type="PANTHER" id="PTHR42878">
    <property type="entry name" value="TWO-COMPONENT HISTIDINE KINASE"/>
    <property type="match status" value="1"/>
</dbReference>
<name>A0A6P1TM30_9FIRM</name>
<protein>
    <recommendedName>
        <fullName evidence="3">histidine kinase</fullName>
        <ecNumber evidence="3">2.7.13.3</ecNumber>
    </recommendedName>
</protein>
<evidence type="ECO:0000313" key="13">
    <source>
        <dbReference type="Proteomes" id="UP000464314"/>
    </source>
</evidence>
<evidence type="ECO:0000256" key="4">
    <source>
        <dbReference type="ARBA" id="ARBA00022553"/>
    </source>
</evidence>
<comment type="catalytic activity">
    <reaction evidence="1">
        <text>ATP + protein L-histidine = ADP + protein N-phospho-L-histidine.</text>
        <dbReference type="EC" id="2.7.13.3"/>
    </reaction>
</comment>
<dbReference type="Gene3D" id="3.30.565.10">
    <property type="entry name" value="Histidine kinase-like ATPase, C-terminal domain"/>
    <property type="match status" value="1"/>
</dbReference>
<dbReference type="RefSeq" id="WP_161838065.1">
    <property type="nucleotide sequence ID" value="NZ_CP048000.1"/>
</dbReference>
<dbReference type="FunFam" id="3.30.565.10:FF:000006">
    <property type="entry name" value="Sensor histidine kinase WalK"/>
    <property type="match status" value="1"/>
</dbReference>
<dbReference type="SUPFAM" id="SSF55874">
    <property type="entry name" value="ATPase domain of HSP90 chaperone/DNA topoisomerase II/histidine kinase"/>
    <property type="match status" value="1"/>
</dbReference>
<evidence type="ECO:0000256" key="7">
    <source>
        <dbReference type="ARBA" id="ARBA00022777"/>
    </source>
</evidence>
<dbReference type="PANTHER" id="PTHR42878:SF7">
    <property type="entry name" value="SENSOR HISTIDINE KINASE GLRK"/>
    <property type="match status" value="1"/>
</dbReference>
<keyword evidence="4" id="KW-0597">Phosphoprotein</keyword>
<keyword evidence="6" id="KW-0547">Nucleotide-binding</keyword>
<keyword evidence="9" id="KW-0902">Two-component regulatory system</keyword>
<dbReference type="Pfam" id="PF02518">
    <property type="entry name" value="HATPase_c"/>
    <property type="match status" value="1"/>
</dbReference>
<dbReference type="Proteomes" id="UP000464314">
    <property type="component" value="Chromosome"/>
</dbReference>
<keyword evidence="8" id="KW-0067">ATP-binding</keyword>
<dbReference type="InterPro" id="IPR003594">
    <property type="entry name" value="HATPase_dom"/>
</dbReference>
<dbReference type="InterPro" id="IPR005467">
    <property type="entry name" value="His_kinase_dom"/>
</dbReference>
<dbReference type="SMART" id="SM00387">
    <property type="entry name" value="HATPase_c"/>
    <property type="match status" value="1"/>
</dbReference>
<dbReference type="PROSITE" id="PS50109">
    <property type="entry name" value="HIS_KIN"/>
    <property type="match status" value="1"/>
</dbReference>
<dbReference type="EMBL" id="CP048000">
    <property type="protein sequence ID" value="QHQ61239.1"/>
    <property type="molecule type" value="Genomic_DNA"/>
</dbReference>
<evidence type="ECO:0000256" key="1">
    <source>
        <dbReference type="ARBA" id="ARBA00000085"/>
    </source>
</evidence>
<evidence type="ECO:0000256" key="10">
    <source>
        <dbReference type="SAM" id="Phobius"/>
    </source>
</evidence>
<keyword evidence="10" id="KW-0812">Transmembrane</keyword>
<evidence type="ECO:0000256" key="2">
    <source>
        <dbReference type="ARBA" id="ARBA00004370"/>
    </source>
</evidence>
<dbReference type="GO" id="GO:0030295">
    <property type="term" value="F:protein kinase activator activity"/>
    <property type="evidence" value="ECO:0007669"/>
    <property type="project" value="TreeGrafter"/>
</dbReference>
<dbReference type="AlphaFoldDB" id="A0A6P1TM30"/>
<evidence type="ECO:0000256" key="3">
    <source>
        <dbReference type="ARBA" id="ARBA00012438"/>
    </source>
</evidence>
<keyword evidence="5" id="KW-0808">Transferase</keyword>
<dbReference type="GO" id="GO:0000156">
    <property type="term" value="F:phosphorelay response regulator activity"/>
    <property type="evidence" value="ECO:0007669"/>
    <property type="project" value="TreeGrafter"/>
</dbReference>
<dbReference type="SUPFAM" id="SSF47384">
    <property type="entry name" value="Homodimeric domain of signal transducing histidine kinase"/>
    <property type="match status" value="1"/>
</dbReference>
<dbReference type="Gene3D" id="1.10.287.130">
    <property type="match status" value="1"/>
</dbReference>
<keyword evidence="10" id="KW-1133">Transmembrane helix</keyword>
<dbReference type="GO" id="GO:0005524">
    <property type="term" value="F:ATP binding"/>
    <property type="evidence" value="ECO:0007669"/>
    <property type="project" value="UniProtKB-KW"/>
</dbReference>
<evidence type="ECO:0000313" key="12">
    <source>
        <dbReference type="EMBL" id="QHQ61239.1"/>
    </source>
</evidence>
<dbReference type="InterPro" id="IPR036097">
    <property type="entry name" value="HisK_dim/P_sf"/>
</dbReference>
<evidence type="ECO:0000256" key="5">
    <source>
        <dbReference type="ARBA" id="ARBA00022679"/>
    </source>
</evidence>
<keyword evidence="13" id="KW-1185">Reference proteome</keyword>
<dbReference type="Pfam" id="PF16927">
    <property type="entry name" value="HisKA_7TM"/>
    <property type="match status" value="1"/>
</dbReference>
<dbReference type="EC" id="2.7.13.3" evidence="3"/>
<comment type="subcellular location">
    <subcellularLocation>
        <location evidence="2">Membrane</location>
    </subcellularLocation>
</comment>
<reference evidence="12 13" key="1">
    <citation type="submission" date="2020-01" db="EMBL/GenBank/DDBJ databases">
        <title>Genome analysis of Anaerocolumna sp. CBA3638.</title>
        <authorList>
            <person name="Kim J."/>
            <person name="Roh S.W."/>
        </authorList>
    </citation>
    <scope>NUCLEOTIDE SEQUENCE [LARGE SCALE GENOMIC DNA]</scope>
    <source>
        <strain evidence="12 13">CBA3638</strain>
    </source>
</reference>
<accession>A0A6P1TM30</accession>
<dbReference type="InterPro" id="IPR031621">
    <property type="entry name" value="HisKA_7TM"/>
</dbReference>
<dbReference type="InterPro" id="IPR050351">
    <property type="entry name" value="BphY/WalK/GraS-like"/>
</dbReference>
<evidence type="ECO:0000256" key="8">
    <source>
        <dbReference type="ARBA" id="ARBA00022840"/>
    </source>
</evidence>
<dbReference type="KEGG" id="anr:Ana3638_11025"/>
<gene>
    <name evidence="12" type="ORF">Ana3638_11025</name>
</gene>
<organism evidence="12 13">
    <name type="scientific">Anaerocolumna sedimenticola</name>
    <dbReference type="NCBI Taxonomy" id="2696063"/>
    <lineage>
        <taxon>Bacteria</taxon>
        <taxon>Bacillati</taxon>
        <taxon>Bacillota</taxon>
        <taxon>Clostridia</taxon>
        <taxon>Lachnospirales</taxon>
        <taxon>Lachnospiraceae</taxon>
        <taxon>Anaerocolumna</taxon>
    </lineage>
</organism>
<dbReference type="InterPro" id="IPR004358">
    <property type="entry name" value="Sig_transdc_His_kin-like_C"/>
</dbReference>
<dbReference type="GO" id="GO:0007234">
    <property type="term" value="P:osmosensory signaling via phosphorelay pathway"/>
    <property type="evidence" value="ECO:0007669"/>
    <property type="project" value="TreeGrafter"/>
</dbReference>
<evidence type="ECO:0000256" key="9">
    <source>
        <dbReference type="ARBA" id="ARBA00023012"/>
    </source>
</evidence>
<dbReference type="GO" id="GO:0016020">
    <property type="term" value="C:membrane"/>
    <property type="evidence" value="ECO:0007669"/>
    <property type="project" value="UniProtKB-SubCell"/>
</dbReference>
<keyword evidence="10" id="KW-0472">Membrane</keyword>
<sequence>MLKNYYLSTACFLIMCLINNSFISLASLKIGPWYISYIIYFSFVIVICFVVFWIIFIKAGSFLRKQIIVLGIGISNSWILNIIYIWNSTKLSLILTLVGLTITGILIIWVFYQYKHNIFHITPIEIDKILESISDGAVVFNDKNQIILYNKPAGILIPELNEITPRNNDIEIIFTSYPVVIETLKSNELKEIQFHVPKEDIVKVYKMKLTFINNKKAYLGKVLILSDITTNKKNLEDLTSTSAQLATLNTLKDRLINIVANDIREPLDMLINLTDFLDKQQINQYDNKLLVREIQKQVKNIFLIVDSMLEYFQSKQTSNIFLPMKWKLAVLVQETVNSIAAKADNKKITIDTSIQGDLFVYADKGMLQIVLRNLLSNAVKFTNRNGKIIITAQKENDSVIISVRDTGIGMKSEKVQLLFQDVESTPTIGTEGELGIGLGLLFCRQIIQRNHGDIWVDSTLGEGSNFYVSVPSGNEGYR</sequence>
<feature type="transmembrane region" description="Helical" evidence="10">
    <location>
        <begin position="36"/>
        <end position="55"/>
    </location>
</feature>
<feature type="domain" description="Histidine kinase" evidence="11">
    <location>
        <begin position="258"/>
        <end position="474"/>
    </location>
</feature>
<feature type="transmembrane region" description="Helical" evidence="10">
    <location>
        <begin position="67"/>
        <end position="86"/>
    </location>
</feature>